<evidence type="ECO:0000256" key="2">
    <source>
        <dbReference type="HAMAP-Rule" id="MF_01477"/>
    </source>
</evidence>
<gene>
    <name evidence="2" type="primary">rsfS</name>
    <name evidence="3" type="ORF">HNQ45_001438</name>
</gene>
<reference evidence="3 4" key="1">
    <citation type="submission" date="2020-08" db="EMBL/GenBank/DDBJ databases">
        <title>Genomic Encyclopedia of Type Strains, Phase IV (KMG-IV): sequencing the most valuable type-strain genomes for metagenomic binning, comparative biology and taxonomic classification.</title>
        <authorList>
            <person name="Goeker M."/>
        </authorList>
    </citation>
    <scope>NUCLEOTIDE SEQUENCE [LARGE SCALE GENOMIC DNA]</scope>
    <source>
        <strain evidence="3 4">DSM 19163</strain>
    </source>
</reference>
<dbReference type="GO" id="GO:0043023">
    <property type="term" value="F:ribosomal large subunit binding"/>
    <property type="evidence" value="ECO:0007669"/>
    <property type="project" value="TreeGrafter"/>
</dbReference>
<name>A0A9Q2D166_9STAP</name>
<evidence type="ECO:0000313" key="3">
    <source>
        <dbReference type="EMBL" id="MBB5176550.1"/>
    </source>
</evidence>
<comment type="subunit">
    <text evidence="2">Interacts with ribosomal protein uL14 (rplN).</text>
</comment>
<dbReference type="AlphaFoldDB" id="A0A9Q2D166"/>
<organism evidence="3 4">
    <name type="scientific">Nosocomiicoccus ampullae</name>
    <dbReference type="NCBI Taxonomy" id="489910"/>
    <lineage>
        <taxon>Bacteria</taxon>
        <taxon>Bacillati</taxon>
        <taxon>Bacillota</taxon>
        <taxon>Bacilli</taxon>
        <taxon>Bacillales</taxon>
        <taxon>Staphylococcaceae</taxon>
        <taxon>Nosocomiicoccus</taxon>
    </lineage>
</organism>
<dbReference type="SUPFAM" id="SSF81301">
    <property type="entry name" value="Nucleotidyltransferase"/>
    <property type="match status" value="1"/>
</dbReference>
<evidence type="ECO:0000256" key="1">
    <source>
        <dbReference type="ARBA" id="ARBA00010574"/>
    </source>
</evidence>
<dbReference type="PANTHER" id="PTHR21043:SF0">
    <property type="entry name" value="MITOCHONDRIAL ASSEMBLY OF RIBOSOMAL LARGE SUBUNIT PROTEIN 1"/>
    <property type="match status" value="1"/>
</dbReference>
<dbReference type="InterPro" id="IPR004394">
    <property type="entry name" value="Iojap/RsfS/C7orf30"/>
</dbReference>
<evidence type="ECO:0000313" key="4">
    <source>
        <dbReference type="Proteomes" id="UP000579136"/>
    </source>
</evidence>
<accession>A0A9Q2D166</accession>
<proteinExistence type="inferred from homology"/>
<keyword evidence="2" id="KW-0963">Cytoplasm</keyword>
<dbReference type="PANTHER" id="PTHR21043">
    <property type="entry name" value="IOJAP SUPERFAMILY ORTHOLOG"/>
    <property type="match status" value="1"/>
</dbReference>
<dbReference type="GO" id="GO:0017148">
    <property type="term" value="P:negative regulation of translation"/>
    <property type="evidence" value="ECO:0007669"/>
    <property type="project" value="UniProtKB-UniRule"/>
</dbReference>
<protein>
    <recommendedName>
        <fullName evidence="2">Ribosomal silencing factor RsfS</fullName>
    </recommendedName>
</protein>
<dbReference type="RefSeq" id="WP_183675235.1">
    <property type="nucleotide sequence ID" value="NZ_CBCRYX010000010.1"/>
</dbReference>
<dbReference type="InterPro" id="IPR043519">
    <property type="entry name" value="NT_sf"/>
</dbReference>
<comment type="similarity">
    <text evidence="1 2">Belongs to the Iojap/RsfS family.</text>
</comment>
<comment type="subcellular location">
    <subcellularLocation>
        <location evidence="2">Cytoplasm</location>
    </subcellularLocation>
</comment>
<dbReference type="GO" id="GO:0042256">
    <property type="term" value="P:cytosolic ribosome assembly"/>
    <property type="evidence" value="ECO:0007669"/>
    <property type="project" value="UniProtKB-UniRule"/>
</dbReference>
<comment type="function">
    <text evidence="2">Functions as a ribosomal silencing factor. Interacts with ribosomal protein uL14 (rplN), blocking formation of intersubunit bridge B8. Prevents association of the 30S and 50S ribosomal subunits and the formation of functional ribosomes, thus repressing translation.</text>
</comment>
<keyword evidence="2" id="KW-0678">Repressor</keyword>
<dbReference type="Gene3D" id="3.30.460.10">
    <property type="entry name" value="Beta Polymerase, domain 2"/>
    <property type="match status" value="1"/>
</dbReference>
<keyword evidence="4" id="KW-1185">Reference proteome</keyword>
<keyword evidence="2" id="KW-0810">Translation regulation</keyword>
<dbReference type="HAMAP" id="MF_01477">
    <property type="entry name" value="Iojap_RsfS"/>
    <property type="match status" value="1"/>
</dbReference>
<dbReference type="Pfam" id="PF02410">
    <property type="entry name" value="RsfS"/>
    <property type="match status" value="1"/>
</dbReference>
<sequence>MESKALLDLAVESVDGKRAEDIRVFDVRESSTIADYILICHGTSDRQVKAIARALEDLAEDKGLNVSVEGAREGQWILIDLGDVVAHIFTKVEREYYNLERLYYDGEAVEL</sequence>
<dbReference type="EMBL" id="JACHHF010000009">
    <property type="protein sequence ID" value="MBB5176550.1"/>
    <property type="molecule type" value="Genomic_DNA"/>
</dbReference>
<dbReference type="GO" id="GO:0090071">
    <property type="term" value="P:negative regulation of ribosome biogenesis"/>
    <property type="evidence" value="ECO:0007669"/>
    <property type="project" value="UniProtKB-UniRule"/>
</dbReference>
<comment type="caution">
    <text evidence="3">The sequence shown here is derived from an EMBL/GenBank/DDBJ whole genome shotgun (WGS) entry which is preliminary data.</text>
</comment>
<dbReference type="GO" id="GO:0005737">
    <property type="term" value="C:cytoplasm"/>
    <property type="evidence" value="ECO:0007669"/>
    <property type="project" value="UniProtKB-SubCell"/>
</dbReference>
<dbReference type="NCBIfam" id="TIGR00090">
    <property type="entry name" value="rsfS_iojap_ybeB"/>
    <property type="match status" value="1"/>
</dbReference>
<dbReference type="Proteomes" id="UP000579136">
    <property type="component" value="Unassembled WGS sequence"/>
</dbReference>